<protein>
    <recommendedName>
        <fullName evidence="1">Dynamin N-terminal domain-containing protein</fullName>
    </recommendedName>
</protein>
<evidence type="ECO:0000313" key="2">
    <source>
        <dbReference type="EMBL" id="KAJ8313597.1"/>
    </source>
</evidence>
<accession>A0ABQ9F8C6</accession>
<dbReference type="Pfam" id="PF00350">
    <property type="entry name" value="Dynamin_N"/>
    <property type="match status" value="1"/>
</dbReference>
<keyword evidence="3" id="KW-1185">Reference proteome</keyword>
<dbReference type="InterPro" id="IPR027417">
    <property type="entry name" value="P-loop_NTPase"/>
</dbReference>
<dbReference type="SUPFAM" id="SSF52540">
    <property type="entry name" value="P-loop containing nucleoside triphosphate hydrolases"/>
    <property type="match status" value="1"/>
</dbReference>
<name>A0ABQ9F8C6_TEGGR</name>
<feature type="domain" description="Dynamin N-terminal" evidence="1">
    <location>
        <begin position="181"/>
        <end position="342"/>
    </location>
</feature>
<dbReference type="InterPro" id="IPR045063">
    <property type="entry name" value="Dynamin_N"/>
</dbReference>
<dbReference type="PANTHER" id="PTHR26392:SF92">
    <property type="entry name" value="PROTEIN KINASE DOMAIN-CONTAINING PROTEIN"/>
    <property type="match status" value="1"/>
</dbReference>
<organism evidence="2 3">
    <name type="scientific">Tegillarca granosa</name>
    <name type="common">Malaysian cockle</name>
    <name type="synonym">Anadara granosa</name>
    <dbReference type="NCBI Taxonomy" id="220873"/>
    <lineage>
        <taxon>Eukaryota</taxon>
        <taxon>Metazoa</taxon>
        <taxon>Spiralia</taxon>
        <taxon>Lophotrochozoa</taxon>
        <taxon>Mollusca</taxon>
        <taxon>Bivalvia</taxon>
        <taxon>Autobranchia</taxon>
        <taxon>Pteriomorphia</taxon>
        <taxon>Arcoida</taxon>
        <taxon>Arcoidea</taxon>
        <taxon>Arcidae</taxon>
        <taxon>Tegillarca</taxon>
    </lineage>
</organism>
<evidence type="ECO:0000259" key="1">
    <source>
        <dbReference type="Pfam" id="PF00350"/>
    </source>
</evidence>
<reference evidence="2 3" key="1">
    <citation type="submission" date="2022-12" db="EMBL/GenBank/DDBJ databases">
        <title>Chromosome-level genome of Tegillarca granosa.</title>
        <authorList>
            <person name="Kim J."/>
        </authorList>
    </citation>
    <scope>NUCLEOTIDE SEQUENCE [LARGE SCALE GENOMIC DNA]</scope>
    <source>
        <strain evidence="2">Teg-2019</strain>
        <tissue evidence="2">Adductor muscle</tissue>
    </source>
</reference>
<dbReference type="Gene3D" id="3.40.50.300">
    <property type="entry name" value="P-loop containing nucleotide triphosphate hydrolases"/>
    <property type="match status" value="1"/>
</dbReference>
<sequence length="546" mass="62477">MAFKCDYTMEKLKDLGMFELSEILEQNSIPYDNLETDEEIRELVMKKLSQNTFYLIWLLDCENLRFFVQICQAFMSSRMCLDGVSSDSVCKHPNSGQNIQTVTIVTYLISFNHGADLMNSIISNDLMKKTELCKIYKELQIFFESKKIDDELIVELNTAFQNFKDTLKKNPIELTKDECPLVVTGETSAGKSSILNLLLGTEILPNSLLCSTSTICRLRHCNEKRVEVTEVGNDIPIKLNVDQLTDGKSLKSILQNYVSVEKNRADNPYKYVDIYWPVPMLKEHVIVVDTPGIGEDPKMTKRLLEYLPNAVGFIYVINSANAGGVQSDRLLKIFEYLKTQEKIGKSTFDHRCAIFICNKWDQVSKIEEDKVWEDTHDKLKASWPNFDENTQLFKMSASEVSRRLSSGLGITDKYDKFLQAIEQIIPSSLEAKVYRHVILKCVENLIKCHHADIDKLAEIYVSTILEFNSECHHANIDKLAEIYVSTILEFNSECHHADIDKLAEIFVSTILKFNSECHHADIDKLAENLCFSNPRVQFRMSPCSKG</sequence>
<dbReference type="Proteomes" id="UP001217089">
    <property type="component" value="Unassembled WGS sequence"/>
</dbReference>
<proteinExistence type="predicted"/>
<dbReference type="PANTHER" id="PTHR26392">
    <property type="entry name" value="MITOGEN-ACTIVATED PROTEIN KINASE KINASE KINASE 7-RELATED"/>
    <property type="match status" value="1"/>
</dbReference>
<dbReference type="EMBL" id="JARBDR010000342">
    <property type="protein sequence ID" value="KAJ8313597.1"/>
    <property type="molecule type" value="Genomic_DNA"/>
</dbReference>
<gene>
    <name evidence="2" type="ORF">KUTeg_008158</name>
</gene>
<comment type="caution">
    <text evidence="2">The sequence shown here is derived from an EMBL/GenBank/DDBJ whole genome shotgun (WGS) entry which is preliminary data.</text>
</comment>
<evidence type="ECO:0000313" key="3">
    <source>
        <dbReference type="Proteomes" id="UP001217089"/>
    </source>
</evidence>